<evidence type="ECO:0000313" key="5">
    <source>
        <dbReference type="Proteomes" id="UP001292094"/>
    </source>
</evidence>
<evidence type="ECO:0000256" key="2">
    <source>
        <dbReference type="SAM" id="MobiDB-lite"/>
    </source>
</evidence>
<reference evidence="4" key="1">
    <citation type="submission" date="2023-11" db="EMBL/GenBank/DDBJ databases">
        <title>Genome assemblies of two species of porcelain crab, Petrolisthes cinctipes and Petrolisthes manimaculis (Anomura: Porcellanidae).</title>
        <authorList>
            <person name="Angst P."/>
        </authorList>
    </citation>
    <scope>NUCLEOTIDE SEQUENCE</scope>
    <source>
        <strain evidence="4">PB745_02</strain>
        <tissue evidence="4">Gill</tissue>
    </source>
</reference>
<keyword evidence="5" id="KW-1185">Reference proteome</keyword>
<feature type="compositionally biased region" description="Low complexity" evidence="2">
    <location>
        <begin position="188"/>
        <end position="209"/>
    </location>
</feature>
<feature type="compositionally biased region" description="Basic and acidic residues" evidence="2">
    <location>
        <begin position="153"/>
        <end position="168"/>
    </location>
</feature>
<dbReference type="PANTHER" id="PTHR13511:SF0">
    <property type="entry name" value="KXDL MOTIF-CONTAINING PROTEIN 1"/>
    <property type="match status" value="1"/>
</dbReference>
<protein>
    <recommendedName>
        <fullName evidence="3">KxDL domain-containing protein</fullName>
    </recommendedName>
</protein>
<name>A0AAE1Q4F0_9EUCA</name>
<dbReference type="Proteomes" id="UP001292094">
    <property type="component" value="Unassembled WGS sequence"/>
</dbReference>
<feature type="region of interest" description="Disordered" evidence="2">
    <location>
        <begin position="120"/>
        <end position="209"/>
    </location>
</feature>
<gene>
    <name evidence="4" type="ORF">Pmani_009390</name>
</gene>
<dbReference type="Pfam" id="PF10241">
    <property type="entry name" value="KxDL"/>
    <property type="match status" value="1"/>
</dbReference>
<dbReference type="GO" id="GO:0032418">
    <property type="term" value="P:lysosome localization"/>
    <property type="evidence" value="ECO:0007669"/>
    <property type="project" value="TreeGrafter"/>
</dbReference>
<feature type="compositionally biased region" description="Polar residues" evidence="2">
    <location>
        <begin position="169"/>
        <end position="180"/>
    </location>
</feature>
<sequence length="209" mass="23253">MAASSPDSDLGSIDCFQNYTAPEVFVQGLAGQINQQDVEAIIRAQKQMLQRFEKTNEMLSNCNSLSVTRFSLAQKEFKKHTALLVDMKKDLDNVFKRIRTIKTKLSNQYPAAFTVAQEEVLKEEEEEVEATNHNQPARETPSQRPTNNNNNPDQRRVTEPSRAEEMEHSSNGSRPDTTATPRMKKTASSSSDSSSSSGAKLSSSSSFDN</sequence>
<dbReference type="PANTHER" id="PTHR13511">
    <property type="entry name" value="KXDL MOTIF-CONTAINING PROTEIN 1"/>
    <property type="match status" value="1"/>
</dbReference>
<proteinExistence type="inferred from homology"/>
<dbReference type="InterPro" id="IPR019371">
    <property type="entry name" value="KxDL_dom"/>
</dbReference>
<organism evidence="4 5">
    <name type="scientific">Petrolisthes manimaculis</name>
    <dbReference type="NCBI Taxonomy" id="1843537"/>
    <lineage>
        <taxon>Eukaryota</taxon>
        <taxon>Metazoa</taxon>
        <taxon>Ecdysozoa</taxon>
        <taxon>Arthropoda</taxon>
        <taxon>Crustacea</taxon>
        <taxon>Multicrustacea</taxon>
        <taxon>Malacostraca</taxon>
        <taxon>Eumalacostraca</taxon>
        <taxon>Eucarida</taxon>
        <taxon>Decapoda</taxon>
        <taxon>Pleocyemata</taxon>
        <taxon>Anomura</taxon>
        <taxon>Galatheoidea</taxon>
        <taxon>Porcellanidae</taxon>
        <taxon>Petrolisthes</taxon>
    </lineage>
</organism>
<dbReference type="EMBL" id="JAWZYT010000731">
    <property type="protein sequence ID" value="KAK4319733.1"/>
    <property type="molecule type" value="Genomic_DNA"/>
</dbReference>
<feature type="domain" description="KxDL" evidence="3">
    <location>
        <begin position="29"/>
        <end position="113"/>
    </location>
</feature>
<dbReference type="InterPro" id="IPR039843">
    <property type="entry name" value="KXD1-like"/>
</dbReference>
<evidence type="ECO:0000313" key="4">
    <source>
        <dbReference type="EMBL" id="KAK4319733.1"/>
    </source>
</evidence>
<dbReference type="AlphaFoldDB" id="A0AAE1Q4F0"/>
<feature type="compositionally biased region" description="Polar residues" evidence="2">
    <location>
        <begin position="131"/>
        <end position="152"/>
    </location>
</feature>
<dbReference type="GO" id="GO:0099078">
    <property type="term" value="C:BORC complex"/>
    <property type="evidence" value="ECO:0007669"/>
    <property type="project" value="TreeGrafter"/>
</dbReference>
<comment type="caution">
    <text evidence="4">The sequence shown here is derived from an EMBL/GenBank/DDBJ whole genome shotgun (WGS) entry which is preliminary data.</text>
</comment>
<evidence type="ECO:0000259" key="3">
    <source>
        <dbReference type="Pfam" id="PF10241"/>
    </source>
</evidence>
<comment type="similarity">
    <text evidence="1">Belongs to the KXD1 family.</text>
</comment>
<evidence type="ECO:0000256" key="1">
    <source>
        <dbReference type="ARBA" id="ARBA00005913"/>
    </source>
</evidence>
<accession>A0AAE1Q4F0</accession>